<dbReference type="PANTHER" id="PTHR10668:SF103">
    <property type="entry name" value="PYRIDINE NUCLEOTIDE-DISULFIDE OXIDOREDUCTASE DOMAIN-CONTAINING PROTEIN 2"/>
    <property type="match status" value="1"/>
</dbReference>
<proteinExistence type="predicted"/>
<dbReference type="Gene3D" id="3.50.50.60">
    <property type="entry name" value="FAD/NAD(P)-binding domain"/>
    <property type="match status" value="1"/>
</dbReference>
<protein>
    <submittedName>
        <fullName evidence="1">FAD dependent oxidoreductase</fullName>
    </submittedName>
</protein>
<dbReference type="AlphaFoldDB" id="A0A445MXP9"/>
<dbReference type="PANTHER" id="PTHR10668">
    <property type="entry name" value="PHYTOENE DEHYDROGENASE"/>
    <property type="match status" value="1"/>
</dbReference>
<evidence type="ECO:0000313" key="1">
    <source>
        <dbReference type="EMBL" id="SPD74203.1"/>
    </source>
</evidence>
<reference evidence="1" key="1">
    <citation type="submission" date="2018-01" db="EMBL/GenBank/DDBJ databases">
        <authorList>
            <person name="Regsiter A."/>
            <person name="William W."/>
        </authorList>
    </citation>
    <scope>NUCLEOTIDE SEQUENCE</scope>
    <source>
        <strain evidence="1">TRIP AH-1</strain>
    </source>
</reference>
<accession>A0A445MXP9</accession>
<dbReference type="EMBL" id="OJIN01000129">
    <property type="protein sequence ID" value="SPD74203.1"/>
    <property type="molecule type" value="Genomic_DNA"/>
</dbReference>
<name>A0A445MXP9_9BACT</name>
<organism evidence="1">
    <name type="scientific">uncultured Desulfobacterium sp</name>
    <dbReference type="NCBI Taxonomy" id="201089"/>
    <lineage>
        <taxon>Bacteria</taxon>
        <taxon>Pseudomonadati</taxon>
        <taxon>Thermodesulfobacteriota</taxon>
        <taxon>Desulfobacteria</taxon>
        <taxon>Desulfobacterales</taxon>
        <taxon>Desulfobacteriaceae</taxon>
        <taxon>Desulfobacterium</taxon>
        <taxon>environmental samples</taxon>
    </lineage>
</organism>
<dbReference type="InterPro" id="IPR036188">
    <property type="entry name" value="FAD/NAD-bd_sf"/>
</dbReference>
<gene>
    <name evidence="1" type="ORF">PITCH_A2140001</name>
</gene>
<dbReference type="SUPFAM" id="SSF51905">
    <property type="entry name" value="FAD/NAD(P)-binding domain"/>
    <property type="match status" value="1"/>
</dbReference>
<sequence>MNELQAKSPKQFVDDMFENDKVKALILYILCMWGMDPVQGGVGYLIPLYINRASNYRLVIHGSHVLTAALTRDFMQHGGKIYSPYGIERIGIEDGRATGVQLSGGPFLEAKVGVISTIDPRQTFLNLVGEKHLDEDFVESTKGWLWEHWGLLGIHLCLLEAPQFNSAKNNPDVAKALIHVLGYESADDFISHQEMIAAGNFDDRAGFNCCFPTIHDPSQAPVNKHTGIISCMAPFNLNGNDGQWVKYKFKEEIAWKLIDKLAKYAPNITEKVVRDLYVSTPKDIANKFLDMVMGSIKQGQYHPLQMGYLRPNEYCSTHRSPIKNLYMGGACTYPGGTVLLGSGYLAADAVCEENGLKKWWQEPDYVKAARQKGYF</sequence>